<keyword evidence="1" id="KW-1133">Transmembrane helix</keyword>
<feature type="transmembrane region" description="Helical" evidence="1">
    <location>
        <begin position="141"/>
        <end position="158"/>
    </location>
</feature>
<evidence type="ECO:0000256" key="1">
    <source>
        <dbReference type="SAM" id="Phobius"/>
    </source>
</evidence>
<feature type="transmembrane region" description="Helical" evidence="1">
    <location>
        <begin position="106"/>
        <end position="129"/>
    </location>
</feature>
<organism evidence="3 4">
    <name type="scientific">Luteipulveratus mongoliensis</name>
    <dbReference type="NCBI Taxonomy" id="571913"/>
    <lineage>
        <taxon>Bacteria</taxon>
        <taxon>Bacillati</taxon>
        <taxon>Actinomycetota</taxon>
        <taxon>Actinomycetes</taxon>
        <taxon>Micrococcales</taxon>
        <taxon>Dermacoccaceae</taxon>
        <taxon>Luteipulveratus</taxon>
    </lineage>
</organism>
<evidence type="ECO:0000313" key="4">
    <source>
        <dbReference type="Proteomes" id="UP000066480"/>
    </source>
</evidence>
<keyword evidence="1" id="KW-0472">Membrane</keyword>
<evidence type="ECO:0000313" key="3">
    <source>
        <dbReference type="EMBL" id="AKU15581.1"/>
    </source>
</evidence>
<protein>
    <recommendedName>
        <fullName evidence="2">CAAX prenyl protease 2/Lysostaphin resistance protein A-like domain-containing protein</fullName>
    </recommendedName>
</protein>
<gene>
    <name evidence="3" type="ORF">VV02_06435</name>
</gene>
<dbReference type="AlphaFoldDB" id="A0A0K1JFV1"/>
<feature type="domain" description="CAAX prenyl protease 2/Lysostaphin resistance protein A-like" evidence="2">
    <location>
        <begin position="106"/>
        <end position="204"/>
    </location>
</feature>
<feature type="transmembrane region" description="Helical" evidence="1">
    <location>
        <begin position="34"/>
        <end position="51"/>
    </location>
</feature>
<dbReference type="GO" id="GO:0004175">
    <property type="term" value="F:endopeptidase activity"/>
    <property type="evidence" value="ECO:0007669"/>
    <property type="project" value="UniProtKB-ARBA"/>
</dbReference>
<accession>A0A0K1JFV1</accession>
<dbReference type="PANTHER" id="PTHR35797">
    <property type="entry name" value="PROTEASE-RELATED"/>
    <property type="match status" value="1"/>
</dbReference>
<dbReference type="Pfam" id="PF02517">
    <property type="entry name" value="Rce1-like"/>
    <property type="match status" value="1"/>
</dbReference>
<dbReference type="RefSeq" id="WP_052590506.1">
    <property type="nucleotide sequence ID" value="NZ_CP011112.1"/>
</dbReference>
<dbReference type="Proteomes" id="UP000066480">
    <property type="component" value="Chromosome"/>
</dbReference>
<reference evidence="3 4" key="1">
    <citation type="submission" date="2015-03" db="EMBL/GenBank/DDBJ databases">
        <title>Luteipulveratus halotolerans sp. nov., a novel actinobacterium (Dermacoccaceae) from Sarawak, Malaysia.</title>
        <authorList>
            <person name="Juboi H."/>
            <person name="Basik A."/>
            <person name="Shamsul S.S."/>
            <person name="Arnold P."/>
            <person name="Schmitt E.K."/>
            <person name="Sanglier J.-J."/>
            <person name="Yeo T."/>
        </authorList>
    </citation>
    <scope>NUCLEOTIDE SEQUENCE [LARGE SCALE GENOMIC DNA]</scope>
    <source>
        <strain evidence="3 4">MN07-A0370</strain>
    </source>
</reference>
<dbReference type="STRING" id="571913.VV02_06435"/>
<dbReference type="PANTHER" id="PTHR35797:SF1">
    <property type="entry name" value="PROTEASE"/>
    <property type="match status" value="1"/>
</dbReference>
<dbReference type="KEGG" id="lmoi:VV02_06435"/>
<dbReference type="EMBL" id="CP011112">
    <property type="protein sequence ID" value="AKU15581.1"/>
    <property type="molecule type" value="Genomic_DNA"/>
</dbReference>
<evidence type="ECO:0000259" key="2">
    <source>
        <dbReference type="Pfam" id="PF02517"/>
    </source>
</evidence>
<dbReference type="InterPro" id="IPR003675">
    <property type="entry name" value="Rce1/LyrA-like_dom"/>
</dbReference>
<feature type="transmembrane region" description="Helical" evidence="1">
    <location>
        <begin position="216"/>
        <end position="238"/>
    </location>
</feature>
<sequence length="260" mass="27332">MFKRVFVFVFATFLLSGLLNGVQSAIGLDPDLIQIVQFAPAIGVGLMLLWFRPTTPVLNRLSPVGDVARRCGLAVAVVLAVMLVAVLVHVVSGKDVHGAWDDGLPFPWWSLVIAMTIGAAGEEIGWRGYLQPYLQTRFSELKASLIVGVIWGLWHIGAWEHGPVFVLLFVAMAVAMSVTLGALLRTARGANVAIATALHAAVNLGLVSLFDEEDGGLFALGALVGVWVVAAVITYVLAGPRAPLASSGVAPQAVGSLSST</sequence>
<name>A0A0K1JFV1_9MICO</name>
<dbReference type="OrthoDB" id="3693644at2"/>
<proteinExistence type="predicted"/>
<keyword evidence="4" id="KW-1185">Reference proteome</keyword>
<keyword evidence="1" id="KW-0812">Transmembrane</keyword>
<dbReference type="GO" id="GO:0080120">
    <property type="term" value="P:CAAX-box protein maturation"/>
    <property type="evidence" value="ECO:0007669"/>
    <property type="project" value="UniProtKB-ARBA"/>
</dbReference>
<feature type="transmembrane region" description="Helical" evidence="1">
    <location>
        <begin position="164"/>
        <end position="184"/>
    </location>
</feature>
<dbReference type="InterPro" id="IPR042150">
    <property type="entry name" value="MmRce1-like"/>
</dbReference>
<feature type="transmembrane region" description="Helical" evidence="1">
    <location>
        <begin position="191"/>
        <end position="210"/>
    </location>
</feature>
<feature type="transmembrane region" description="Helical" evidence="1">
    <location>
        <begin position="71"/>
        <end position="91"/>
    </location>
</feature>